<dbReference type="EMBL" id="SMGQ01000012">
    <property type="protein sequence ID" value="TCK93152.1"/>
    <property type="molecule type" value="Genomic_DNA"/>
</dbReference>
<dbReference type="Gene3D" id="1.20.1250.20">
    <property type="entry name" value="MFS general substrate transporter like domains"/>
    <property type="match status" value="1"/>
</dbReference>
<dbReference type="Gene3D" id="1.10.10.10">
    <property type="entry name" value="Winged helix-like DNA-binding domain superfamily/Winged helix DNA-binding domain"/>
    <property type="match status" value="1"/>
</dbReference>
<dbReference type="SUPFAM" id="SSF46894">
    <property type="entry name" value="C-terminal effector domain of the bipartite response regulators"/>
    <property type="match status" value="1"/>
</dbReference>
<dbReference type="PROSITE" id="PS50043">
    <property type="entry name" value="HTH_LUXR_2"/>
    <property type="match status" value="1"/>
</dbReference>
<keyword evidence="3" id="KW-0804">Transcription</keyword>
<evidence type="ECO:0000313" key="6">
    <source>
        <dbReference type="EMBL" id="TCK93152.1"/>
    </source>
</evidence>
<keyword evidence="4" id="KW-0812">Transmembrane</keyword>
<dbReference type="GO" id="GO:0006355">
    <property type="term" value="P:regulation of DNA-templated transcription"/>
    <property type="evidence" value="ECO:0007669"/>
    <property type="project" value="InterPro"/>
</dbReference>
<evidence type="ECO:0000256" key="2">
    <source>
        <dbReference type="ARBA" id="ARBA00023125"/>
    </source>
</evidence>
<dbReference type="InterPro" id="IPR000792">
    <property type="entry name" value="Tscrpt_reg_LuxR_C"/>
</dbReference>
<sequence>MKVFINKYLNFKCLIRSSITNHKTFTIVGFSLFFGWLLAVPFEGQVLYRLVDNTKTEGPLYNTIAMIAHFLGLFLSGFFIKKKKVAKMIMVIATVGCIAGSLIFFLEYSYLWNVALIVISFLSGLFVACWGYYFKILTSTSQRLKIAADVIIYSNMMMMVINVLAINVSALFALALSIMALCGALFLTLRLENQLEDSSNVMEIKHKTISQRVSLMPLIMLSVFVLIITINSGLMYQVVNPKFSHFELVTTYYWIVPYIAVIFIIRNLPSKINLSYLLYVALAMIGISYISFMLMDRSVSSYFIINTLMLGALGVFDLFWWSILGSFFDYYDNPVQVWGVGLAMNVLGISIGGIIGGWIMSNEQSHNTSIIALVVVLMAMMILPILHNQLGKVLKNHVFIMQFSGLQGAEQNNTLLDLKEKHQLTDREIEIIERVLRGYTYKAISGDLYISENTIKYHTKNIYQKLHIKSKMELIKLFSKDKD</sequence>
<feature type="domain" description="HTH luxR-type" evidence="5">
    <location>
        <begin position="417"/>
        <end position="482"/>
    </location>
</feature>
<feature type="transmembrane region" description="Helical" evidence="4">
    <location>
        <begin position="276"/>
        <end position="295"/>
    </location>
</feature>
<organism evidence="6 7">
    <name type="scientific">Natranaerovirga hydrolytica</name>
    <dbReference type="NCBI Taxonomy" id="680378"/>
    <lineage>
        <taxon>Bacteria</taxon>
        <taxon>Bacillati</taxon>
        <taxon>Bacillota</taxon>
        <taxon>Clostridia</taxon>
        <taxon>Lachnospirales</taxon>
        <taxon>Natranaerovirgaceae</taxon>
        <taxon>Natranaerovirga</taxon>
    </lineage>
</organism>
<keyword evidence="1" id="KW-0805">Transcription regulation</keyword>
<evidence type="ECO:0000259" key="5">
    <source>
        <dbReference type="PROSITE" id="PS50043"/>
    </source>
</evidence>
<feature type="transmembrane region" description="Helical" evidence="4">
    <location>
        <begin position="171"/>
        <end position="192"/>
    </location>
</feature>
<dbReference type="InterPro" id="IPR036388">
    <property type="entry name" value="WH-like_DNA-bd_sf"/>
</dbReference>
<feature type="transmembrane region" description="Helical" evidence="4">
    <location>
        <begin position="213"/>
        <end position="239"/>
    </location>
</feature>
<evidence type="ECO:0000256" key="1">
    <source>
        <dbReference type="ARBA" id="ARBA00023015"/>
    </source>
</evidence>
<feature type="transmembrane region" description="Helical" evidence="4">
    <location>
        <begin position="366"/>
        <end position="386"/>
    </location>
</feature>
<feature type="transmembrane region" description="Helical" evidence="4">
    <location>
        <begin position="251"/>
        <end position="269"/>
    </location>
</feature>
<dbReference type="PANTHER" id="PTHR44688:SF16">
    <property type="entry name" value="DNA-BINDING TRANSCRIPTIONAL ACTIVATOR DEVR_DOSR"/>
    <property type="match status" value="1"/>
</dbReference>
<keyword evidence="7" id="KW-1185">Reference proteome</keyword>
<name>A0A4R1MMN3_9FIRM</name>
<feature type="transmembrane region" description="Helical" evidence="4">
    <location>
        <begin position="301"/>
        <end position="323"/>
    </location>
</feature>
<evidence type="ECO:0000313" key="7">
    <source>
        <dbReference type="Proteomes" id="UP000294545"/>
    </source>
</evidence>
<dbReference type="SUPFAM" id="SSF103473">
    <property type="entry name" value="MFS general substrate transporter"/>
    <property type="match status" value="1"/>
</dbReference>
<keyword evidence="2" id="KW-0238">DNA-binding</keyword>
<gene>
    <name evidence="6" type="ORF">EDC19_1335</name>
</gene>
<dbReference type="OrthoDB" id="9789465at2"/>
<dbReference type="SMART" id="SM00421">
    <property type="entry name" value="HTH_LUXR"/>
    <property type="match status" value="1"/>
</dbReference>
<evidence type="ECO:0000256" key="4">
    <source>
        <dbReference type="SAM" id="Phobius"/>
    </source>
</evidence>
<protein>
    <submittedName>
        <fullName evidence="6">Regulatory LuxR family protein</fullName>
    </submittedName>
</protein>
<dbReference type="InterPro" id="IPR016032">
    <property type="entry name" value="Sig_transdc_resp-reg_C-effctor"/>
</dbReference>
<dbReference type="InterPro" id="IPR036259">
    <property type="entry name" value="MFS_trans_sf"/>
</dbReference>
<dbReference type="GO" id="GO:0003677">
    <property type="term" value="F:DNA binding"/>
    <property type="evidence" value="ECO:0007669"/>
    <property type="project" value="UniProtKB-KW"/>
</dbReference>
<dbReference type="PANTHER" id="PTHR44688">
    <property type="entry name" value="DNA-BINDING TRANSCRIPTIONAL ACTIVATOR DEVR_DOSR"/>
    <property type="match status" value="1"/>
</dbReference>
<keyword evidence="4" id="KW-0472">Membrane</keyword>
<dbReference type="RefSeq" id="WP_132282068.1">
    <property type="nucleotide sequence ID" value="NZ_SMGQ01000012.1"/>
</dbReference>
<reference evidence="6 7" key="1">
    <citation type="submission" date="2019-03" db="EMBL/GenBank/DDBJ databases">
        <title>Genomic Encyclopedia of Type Strains, Phase IV (KMG-IV): sequencing the most valuable type-strain genomes for metagenomic binning, comparative biology and taxonomic classification.</title>
        <authorList>
            <person name="Goeker M."/>
        </authorList>
    </citation>
    <scope>NUCLEOTIDE SEQUENCE [LARGE SCALE GENOMIC DNA]</scope>
    <source>
        <strain evidence="6 7">DSM 24176</strain>
    </source>
</reference>
<feature type="transmembrane region" description="Helical" evidence="4">
    <location>
        <begin position="87"/>
        <end position="106"/>
    </location>
</feature>
<dbReference type="AlphaFoldDB" id="A0A4R1MMN3"/>
<comment type="caution">
    <text evidence="6">The sequence shown here is derived from an EMBL/GenBank/DDBJ whole genome shotgun (WGS) entry which is preliminary data.</text>
</comment>
<dbReference type="Proteomes" id="UP000294545">
    <property type="component" value="Unassembled WGS sequence"/>
</dbReference>
<dbReference type="Pfam" id="PF00196">
    <property type="entry name" value="GerE"/>
    <property type="match status" value="1"/>
</dbReference>
<feature type="transmembrane region" description="Helical" evidence="4">
    <location>
        <begin position="112"/>
        <end position="134"/>
    </location>
</feature>
<proteinExistence type="predicted"/>
<dbReference type="PROSITE" id="PS00622">
    <property type="entry name" value="HTH_LUXR_1"/>
    <property type="match status" value="1"/>
</dbReference>
<feature type="transmembrane region" description="Helical" evidence="4">
    <location>
        <begin position="60"/>
        <end position="80"/>
    </location>
</feature>
<dbReference type="PRINTS" id="PR00038">
    <property type="entry name" value="HTHLUXR"/>
</dbReference>
<keyword evidence="4" id="KW-1133">Transmembrane helix</keyword>
<feature type="transmembrane region" description="Helical" evidence="4">
    <location>
        <begin position="146"/>
        <end position="165"/>
    </location>
</feature>
<dbReference type="CDD" id="cd06170">
    <property type="entry name" value="LuxR_C_like"/>
    <property type="match status" value="1"/>
</dbReference>
<accession>A0A4R1MMN3</accession>
<feature type="transmembrane region" description="Helical" evidence="4">
    <location>
        <begin position="335"/>
        <end position="360"/>
    </location>
</feature>
<feature type="transmembrane region" description="Helical" evidence="4">
    <location>
        <begin position="21"/>
        <end position="40"/>
    </location>
</feature>
<evidence type="ECO:0000256" key="3">
    <source>
        <dbReference type="ARBA" id="ARBA00023163"/>
    </source>
</evidence>